<dbReference type="SUPFAM" id="SSF56601">
    <property type="entry name" value="beta-lactamase/transpeptidase-like"/>
    <property type="match status" value="1"/>
</dbReference>
<dbReference type="Proteomes" id="UP000826651">
    <property type="component" value="Unassembled WGS sequence"/>
</dbReference>
<feature type="region of interest" description="Disordered" evidence="1">
    <location>
        <begin position="128"/>
        <end position="164"/>
    </location>
</feature>
<gene>
    <name evidence="2" type="ORF">KCQ71_00400</name>
</gene>
<comment type="caution">
    <text evidence="2">The sequence shown here is derived from an EMBL/GenBank/DDBJ whole genome shotgun (WGS) entry which is preliminary data.</text>
</comment>
<dbReference type="InterPro" id="IPR012338">
    <property type="entry name" value="Beta-lactam/transpept-like"/>
</dbReference>
<keyword evidence="3" id="KW-1185">Reference proteome</keyword>
<accession>A0ABS7S2M9</accession>
<dbReference type="EMBL" id="JAGSHT010000001">
    <property type="protein sequence ID" value="MBZ2194596.1"/>
    <property type="molecule type" value="Genomic_DNA"/>
</dbReference>
<evidence type="ECO:0000313" key="3">
    <source>
        <dbReference type="Proteomes" id="UP000826651"/>
    </source>
</evidence>
<name>A0ABS7S2M9_9MICO</name>
<proteinExistence type="predicted"/>
<feature type="compositionally biased region" description="Low complexity" evidence="1">
    <location>
        <begin position="140"/>
        <end position="157"/>
    </location>
</feature>
<evidence type="ECO:0000313" key="2">
    <source>
        <dbReference type="EMBL" id="MBZ2194596.1"/>
    </source>
</evidence>
<organism evidence="2 3">
    <name type="scientific">Occultella gossypii</name>
    <dbReference type="NCBI Taxonomy" id="2800820"/>
    <lineage>
        <taxon>Bacteria</taxon>
        <taxon>Bacillati</taxon>
        <taxon>Actinomycetota</taxon>
        <taxon>Actinomycetes</taxon>
        <taxon>Micrococcales</taxon>
        <taxon>Ruaniaceae</taxon>
        <taxon>Occultella</taxon>
    </lineage>
</organism>
<sequence>MRQLLDDWVAAPLGLGGELYFGVPRTDLARLARLEDAAPPPAVPSDDDAVLAPWERQPTAAMGNSPAILHADIPSVGTFTARGIAAAHAAVLDGRLIDPHQLEEMTAVAFEGVDRVFGNPVRLALGYPLGRPGGRRTARPPRSAGSVAAAAASGRTRPPARPSP</sequence>
<evidence type="ECO:0000256" key="1">
    <source>
        <dbReference type="SAM" id="MobiDB-lite"/>
    </source>
</evidence>
<dbReference type="Gene3D" id="3.40.710.10">
    <property type="entry name" value="DD-peptidase/beta-lactamase superfamily"/>
    <property type="match status" value="1"/>
</dbReference>
<protein>
    <submittedName>
        <fullName evidence="2">Uncharacterized protein</fullName>
    </submittedName>
</protein>
<reference evidence="2 3" key="1">
    <citation type="submission" date="2021-04" db="EMBL/GenBank/DDBJ databases">
        <title>Ruania sp. nov., isolated from sandy soil of mangrove forest.</title>
        <authorList>
            <person name="Ge X."/>
            <person name="Huang R."/>
            <person name="Liu W."/>
        </authorList>
    </citation>
    <scope>NUCLEOTIDE SEQUENCE [LARGE SCALE GENOMIC DNA]</scope>
    <source>
        <strain evidence="2 3">N2-46</strain>
    </source>
</reference>